<organism evidence="4">
    <name type="scientific">Alexandrium catenella</name>
    <name type="common">Red tide dinoflagellate</name>
    <name type="synonym">Gonyaulax catenella</name>
    <dbReference type="NCBI Taxonomy" id="2925"/>
    <lineage>
        <taxon>Eukaryota</taxon>
        <taxon>Sar</taxon>
        <taxon>Alveolata</taxon>
        <taxon>Dinophyceae</taxon>
        <taxon>Gonyaulacales</taxon>
        <taxon>Pyrocystaceae</taxon>
        <taxon>Alexandrium</taxon>
    </lineage>
</organism>
<keyword evidence="2" id="KW-0547">Nucleotide-binding</keyword>
<dbReference type="CDD" id="cd00154">
    <property type="entry name" value="Rab"/>
    <property type="match status" value="1"/>
</dbReference>
<dbReference type="EMBL" id="HBGE01021079">
    <property type="protein sequence ID" value="CAD9111614.1"/>
    <property type="molecule type" value="Transcribed_RNA"/>
</dbReference>
<dbReference type="NCBIfam" id="TIGR00231">
    <property type="entry name" value="small_GTP"/>
    <property type="match status" value="1"/>
</dbReference>
<protein>
    <recommendedName>
        <fullName evidence="5">Ras-related protein Rab-4</fullName>
    </recommendedName>
</protein>
<dbReference type="PRINTS" id="PR00449">
    <property type="entry name" value="RASTRNSFRMNG"/>
</dbReference>
<dbReference type="PROSITE" id="PS51421">
    <property type="entry name" value="RAS"/>
    <property type="match status" value="1"/>
</dbReference>
<reference evidence="4" key="1">
    <citation type="submission" date="2021-01" db="EMBL/GenBank/DDBJ databases">
        <authorList>
            <person name="Corre E."/>
            <person name="Pelletier E."/>
            <person name="Niang G."/>
            <person name="Scheremetjew M."/>
            <person name="Finn R."/>
            <person name="Kale V."/>
            <person name="Holt S."/>
            <person name="Cochrane G."/>
            <person name="Meng A."/>
            <person name="Brown T."/>
            <person name="Cohen L."/>
        </authorList>
    </citation>
    <scope>NUCLEOTIDE SEQUENCE</scope>
    <source>
        <strain evidence="4">OF101</strain>
    </source>
</reference>
<evidence type="ECO:0000313" key="4">
    <source>
        <dbReference type="EMBL" id="CAD9111614.1"/>
    </source>
</evidence>
<dbReference type="Gene3D" id="3.40.50.300">
    <property type="entry name" value="P-loop containing nucleotide triphosphate hydrolases"/>
    <property type="match status" value="1"/>
</dbReference>
<name>A0A7S1Q0F4_ALECA</name>
<dbReference type="PROSITE" id="PS51420">
    <property type="entry name" value="RHO"/>
    <property type="match status" value="1"/>
</dbReference>
<dbReference type="SMART" id="SM00176">
    <property type="entry name" value="RAN"/>
    <property type="match status" value="1"/>
</dbReference>
<dbReference type="FunFam" id="3.40.50.300:FF:001072">
    <property type="entry name" value="Rab family GTPase"/>
    <property type="match status" value="1"/>
</dbReference>
<evidence type="ECO:0000256" key="3">
    <source>
        <dbReference type="ARBA" id="ARBA00023134"/>
    </source>
</evidence>
<dbReference type="SMART" id="SM00174">
    <property type="entry name" value="RHO"/>
    <property type="match status" value="1"/>
</dbReference>
<comment type="similarity">
    <text evidence="1">Belongs to the small GTPase superfamily. Rab family.</text>
</comment>
<evidence type="ECO:0008006" key="5">
    <source>
        <dbReference type="Google" id="ProtNLM"/>
    </source>
</evidence>
<dbReference type="SMART" id="SM00175">
    <property type="entry name" value="RAB"/>
    <property type="match status" value="1"/>
</dbReference>
<accession>A0A7S1Q0F4</accession>
<sequence length="244" mass="27688">MYRSPMELRDLVQVYNDKKNKDQGPECDYGFKLIIIGDAGAGKSSFMHQFLEGKFRKQSTHTIGVEFGTKIISLGNRQIKLQIWDTAGQERYRAVTRSYYRGAVGALILYDVTSRDSYNNLPTWLQDAREQAWKDISIIAVGNKRDLKEERQARPSVSFLEASRFAQEQDILFLETSALTGENVQDVFHTLAQRILNKVEEGICDPTDSRIGSQSTSDFDGRLDDNARNQRGFCRCGLPRCVTG</sequence>
<dbReference type="InterPro" id="IPR050209">
    <property type="entry name" value="Rab_GTPases_membrane_traffic"/>
</dbReference>
<dbReference type="Pfam" id="PF00071">
    <property type="entry name" value="Ras"/>
    <property type="match status" value="1"/>
</dbReference>
<evidence type="ECO:0000256" key="1">
    <source>
        <dbReference type="ARBA" id="ARBA00006270"/>
    </source>
</evidence>
<dbReference type="PROSITE" id="PS51419">
    <property type="entry name" value="RAB"/>
    <property type="match status" value="1"/>
</dbReference>
<dbReference type="GO" id="GO:0005525">
    <property type="term" value="F:GTP binding"/>
    <property type="evidence" value="ECO:0007669"/>
    <property type="project" value="UniProtKB-KW"/>
</dbReference>
<dbReference type="InterPro" id="IPR027417">
    <property type="entry name" value="P-loop_NTPase"/>
</dbReference>
<dbReference type="GO" id="GO:0003924">
    <property type="term" value="F:GTPase activity"/>
    <property type="evidence" value="ECO:0007669"/>
    <property type="project" value="InterPro"/>
</dbReference>
<dbReference type="AlphaFoldDB" id="A0A7S1Q0F4"/>
<dbReference type="SMART" id="SM00173">
    <property type="entry name" value="RAS"/>
    <property type="match status" value="1"/>
</dbReference>
<dbReference type="PANTHER" id="PTHR47979">
    <property type="entry name" value="DRAB11-RELATED"/>
    <property type="match status" value="1"/>
</dbReference>
<keyword evidence="3" id="KW-0342">GTP-binding</keyword>
<dbReference type="SUPFAM" id="SSF52540">
    <property type="entry name" value="P-loop containing nucleoside triphosphate hydrolases"/>
    <property type="match status" value="1"/>
</dbReference>
<dbReference type="InterPro" id="IPR001806">
    <property type="entry name" value="Small_GTPase"/>
</dbReference>
<evidence type="ECO:0000256" key="2">
    <source>
        <dbReference type="ARBA" id="ARBA00022741"/>
    </source>
</evidence>
<proteinExistence type="inferred from homology"/>
<dbReference type="InterPro" id="IPR005225">
    <property type="entry name" value="Small_GTP-bd"/>
</dbReference>
<gene>
    <name evidence="4" type="ORF">ACAT0790_LOCUS12723</name>
</gene>